<dbReference type="InterPro" id="IPR051599">
    <property type="entry name" value="Cell_Envelope_Assoc"/>
</dbReference>
<proteinExistence type="predicted"/>
<dbReference type="PANTHER" id="PTHR30336">
    <property type="entry name" value="INNER MEMBRANE PROTEIN, PROBABLE PERMEASE"/>
    <property type="match status" value="1"/>
</dbReference>
<dbReference type="GO" id="GO:0043164">
    <property type="term" value="P:Gram-negative-bacterium-type cell wall biogenesis"/>
    <property type="evidence" value="ECO:0007669"/>
    <property type="project" value="TreeGrafter"/>
</dbReference>
<sequence length="252" mass="27971">MLYYIKFCYQWILPPAIFILMLTCITIYMYRRRAPGRTALAVVTLLLYAFSLRLPAMLLMQPLEYAIPQPQSPSGDVLLMLGNGAIGEVPDITSIGQPSGTMGKNMLMTLRLHRQMNLPILISGGTVFEDAGNEASIASREFPEMGVPKDKLFSEGGSRNTVENARLSKKICDEHGWTRPIVTVVALQAPRTAKIFEREGMDVTIYPTHYRAGASWHFHPVLDLIPDGGNLSNSAAAIREYLGIAALYLRLQ</sequence>
<dbReference type="OrthoDB" id="9782395at2"/>
<dbReference type="Pfam" id="PF02698">
    <property type="entry name" value="DUF218"/>
    <property type="match status" value="1"/>
</dbReference>
<keyword evidence="1" id="KW-0812">Transmembrane</keyword>
<dbReference type="InterPro" id="IPR014729">
    <property type="entry name" value="Rossmann-like_a/b/a_fold"/>
</dbReference>
<accession>A0A1M4XMZ6</accession>
<dbReference type="EMBL" id="FQUG01000005">
    <property type="protein sequence ID" value="SHE94967.1"/>
    <property type="molecule type" value="Genomic_DNA"/>
</dbReference>
<feature type="transmembrane region" description="Helical" evidence="1">
    <location>
        <begin position="12"/>
        <end position="30"/>
    </location>
</feature>
<dbReference type="GO" id="GO:0005886">
    <property type="term" value="C:plasma membrane"/>
    <property type="evidence" value="ECO:0007669"/>
    <property type="project" value="TreeGrafter"/>
</dbReference>
<feature type="domain" description="DUF218" evidence="2">
    <location>
        <begin position="76"/>
        <end position="243"/>
    </location>
</feature>
<dbReference type="Proteomes" id="UP000184404">
    <property type="component" value="Unassembled WGS sequence"/>
</dbReference>
<dbReference type="AlphaFoldDB" id="A0A1M4XMZ6"/>
<dbReference type="GO" id="GO:0000270">
    <property type="term" value="P:peptidoglycan metabolic process"/>
    <property type="evidence" value="ECO:0007669"/>
    <property type="project" value="TreeGrafter"/>
</dbReference>
<dbReference type="STRING" id="1123243.SAMN02745190_01546"/>
<dbReference type="PANTHER" id="PTHR30336:SF4">
    <property type="entry name" value="ENVELOPE BIOGENESIS FACTOR ELYC"/>
    <property type="match status" value="1"/>
</dbReference>
<dbReference type="Gene3D" id="3.40.50.620">
    <property type="entry name" value="HUPs"/>
    <property type="match status" value="1"/>
</dbReference>
<dbReference type="InterPro" id="IPR003848">
    <property type="entry name" value="DUF218"/>
</dbReference>
<name>A0A1M4XMZ6_9FIRM</name>
<keyword evidence="1" id="KW-1133">Transmembrane helix</keyword>
<keyword evidence="4" id="KW-1185">Reference proteome</keyword>
<organism evidence="3 4">
    <name type="scientific">Schwartzia succinivorans DSM 10502</name>
    <dbReference type="NCBI Taxonomy" id="1123243"/>
    <lineage>
        <taxon>Bacteria</taxon>
        <taxon>Bacillati</taxon>
        <taxon>Bacillota</taxon>
        <taxon>Negativicutes</taxon>
        <taxon>Selenomonadales</taxon>
        <taxon>Selenomonadaceae</taxon>
        <taxon>Schwartzia</taxon>
    </lineage>
</organism>
<keyword evidence="1" id="KW-0472">Membrane</keyword>
<dbReference type="CDD" id="cd06259">
    <property type="entry name" value="YdcF-like"/>
    <property type="match status" value="1"/>
</dbReference>
<evidence type="ECO:0000256" key="1">
    <source>
        <dbReference type="SAM" id="Phobius"/>
    </source>
</evidence>
<dbReference type="RefSeq" id="WP_072935638.1">
    <property type="nucleotide sequence ID" value="NZ_FQUG01000005.1"/>
</dbReference>
<evidence type="ECO:0000313" key="3">
    <source>
        <dbReference type="EMBL" id="SHE94967.1"/>
    </source>
</evidence>
<protein>
    <submittedName>
        <fullName evidence="3">Uncharacterized SAM-binding protein YcdF, DUF218 family</fullName>
    </submittedName>
</protein>
<evidence type="ECO:0000259" key="2">
    <source>
        <dbReference type="Pfam" id="PF02698"/>
    </source>
</evidence>
<gene>
    <name evidence="3" type="ORF">SAMN02745190_01546</name>
</gene>
<reference evidence="3 4" key="1">
    <citation type="submission" date="2016-11" db="EMBL/GenBank/DDBJ databases">
        <authorList>
            <person name="Jaros S."/>
            <person name="Januszkiewicz K."/>
            <person name="Wedrychowicz H."/>
        </authorList>
    </citation>
    <scope>NUCLEOTIDE SEQUENCE [LARGE SCALE GENOMIC DNA]</scope>
    <source>
        <strain evidence="3 4">DSM 10502</strain>
    </source>
</reference>
<evidence type="ECO:0000313" key="4">
    <source>
        <dbReference type="Proteomes" id="UP000184404"/>
    </source>
</evidence>